<sequence length="64" mass="7016">MQDIDVFERFSQATTHSAIAGNKLGLLGYSSDENSKVDAEEAAIRLCLTKTHYTLPNCKIIASK</sequence>
<dbReference type="Proteomes" id="UP000018211">
    <property type="component" value="Unassembled WGS sequence"/>
</dbReference>
<accession>A0AAV2VPD9</accession>
<organism evidence="1 2">
    <name type="scientific">Vibrio nigripulchritudo SOn1</name>
    <dbReference type="NCBI Taxonomy" id="1238450"/>
    <lineage>
        <taxon>Bacteria</taxon>
        <taxon>Pseudomonadati</taxon>
        <taxon>Pseudomonadota</taxon>
        <taxon>Gammaproteobacteria</taxon>
        <taxon>Vibrionales</taxon>
        <taxon>Vibrionaceae</taxon>
        <taxon>Vibrio</taxon>
    </lineage>
</organism>
<dbReference type="EMBL" id="CAOF01000093">
    <property type="protein sequence ID" value="CCO46601.1"/>
    <property type="molecule type" value="Genomic_DNA"/>
</dbReference>
<evidence type="ECO:0000313" key="1">
    <source>
        <dbReference type="EMBL" id="CCO46601.1"/>
    </source>
</evidence>
<protein>
    <submittedName>
        <fullName evidence="1">Uncharacterized protein</fullName>
    </submittedName>
</protein>
<gene>
    <name evidence="1" type="ORF">VIBNISOn1_1820003</name>
</gene>
<evidence type="ECO:0000313" key="2">
    <source>
        <dbReference type="Proteomes" id="UP000018211"/>
    </source>
</evidence>
<name>A0AAV2VPD9_9VIBR</name>
<proteinExistence type="predicted"/>
<dbReference type="AlphaFoldDB" id="A0AAV2VPD9"/>
<comment type="caution">
    <text evidence="1">The sequence shown here is derived from an EMBL/GenBank/DDBJ whole genome shotgun (WGS) entry which is preliminary data.</text>
</comment>
<reference evidence="1 2" key="1">
    <citation type="journal article" date="2013" name="ISME J.">
        <title>Comparative genomics of pathogenic lineages of Vibrio nigripulchritudo identifies virulence-associated traits.</title>
        <authorList>
            <person name="Goudenege D."/>
            <person name="Labreuche Y."/>
            <person name="Krin E."/>
            <person name="Ansquer D."/>
            <person name="Mangenot S."/>
            <person name="Calteau A."/>
            <person name="Medigue C."/>
            <person name="Mazel D."/>
            <person name="Polz M.F."/>
            <person name="Le Roux F."/>
        </authorList>
    </citation>
    <scope>NUCLEOTIDE SEQUENCE [LARGE SCALE GENOMIC DNA]</scope>
    <source>
        <strain evidence="1 2">SOn1</strain>
    </source>
</reference>